<dbReference type="AlphaFoldDB" id="A0AAV4PA61"/>
<dbReference type="EMBL" id="BPLR01004342">
    <property type="protein sequence ID" value="GIX94162.1"/>
    <property type="molecule type" value="Genomic_DNA"/>
</dbReference>
<gene>
    <name evidence="1" type="ORF">CEXT_187201</name>
</gene>
<dbReference type="Proteomes" id="UP001054945">
    <property type="component" value="Unassembled WGS sequence"/>
</dbReference>
<proteinExistence type="predicted"/>
<evidence type="ECO:0000313" key="2">
    <source>
        <dbReference type="Proteomes" id="UP001054945"/>
    </source>
</evidence>
<protein>
    <submittedName>
        <fullName evidence="1">Uncharacterized protein</fullName>
    </submittedName>
</protein>
<organism evidence="1 2">
    <name type="scientific">Caerostris extrusa</name>
    <name type="common">Bark spider</name>
    <name type="synonym">Caerostris bankana</name>
    <dbReference type="NCBI Taxonomy" id="172846"/>
    <lineage>
        <taxon>Eukaryota</taxon>
        <taxon>Metazoa</taxon>
        <taxon>Ecdysozoa</taxon>
        <taxon>Arthropoda</taxon>
        <taxon>Chelicerata</taxon>
        <taxon>Arachnida</taxon>
        <taxon>Araneae</taxon>
        <taxon>Araneomorphae</taxon>
        <taxon>Entelegynae</taxon>
        <taxon>Araneoidea</taxon>
        <taxon>Araneidae</taxon>
        <taxon>Caerostris</taxon>
    </lineage>
</organism>
<reference evidence="1 2" key="1">
    <citation type="submission" date="2021-06" db="EMBL/GenBank/DDBJ databases">
        <title>Caerostris extrusa draft genome.</title>
        <authorList>
            <person name="Kono N."/>
            <person name="Arakawa K."/>
        </authorList>
    </citation>
    <scope>NUCLEOTIDE SEQUENCE [LARGE SCALE GENOMIC DNA]</scope>
</reference>
<name>A0AAV4PA61_CAEEX</name>
<comment type="caution">
    <text evidence="1">The sequence shown here is derived from an EMBL/GenBank/DDBJ whole genome shotgun (WGS) entry which is preliminary data.</text>
</comment>
<evidence type="ECO:0000313" key="1">
    <source>
        <dbReference type="EMBL" id="GIX94162.1"/>
    </source>
</evidence>
<accession>A0AAV4PA61</accession>
<keyword evidence="2" id="KW-1185">Reference proteome</keyword>
<sequence length="79" mass="9052">MLFKEFRNPCCSDFPFAPFPLSSSPKFSEAEEFFPIHSARRIQSGEMLEEPNNKGKGEVRKAVSKFGRYEILGDRNPSH</sequence>